<evidence type="ECO:0000313" key="3">
    <source>
        <dbReference type="Proteomes" id="UP000253606"/>
    </source>
</evidence>
<dbReference type="Proteomes" id="UP000253606">
    <property type="component" value="Chromosome"/>
</dbReference>
<evidence type="ECO:0000256" key="1">
    <source>
        <dbReference type="SAM" id="MobiDB-lite"/>
    </source>
</evidence>
<sequence>MAQGSSATYASYDTEGEDEEFCGSASLNQMRIIVIPPES</sequence>
<protein>
    <submittedName>
        <fullName evidence="2">Uncharacterized protein</fullName>
    </submittedName>
</protein>
<feature type="region of interest" description="Disordered" evidence="1">
    <location>
        <begin position="1"/>
        <end position="23"/>
    </location>
</feature>
<keyword evidence="3" id="KW-1185">Reference proteome</keyword>
<dbReference type="KEGG" id="abas:ACPOL_4274"/>
<feature type="compositionally biased region" description="Polar residues" evidence="1">
    <location>
        <begin position="1"/>
        <end position="11"/>
    </location>
</feature>
<proteinExistence type="predicted"/>
<gene>
    <name evidence="2" type="ORF">ACPOL_4274</name>
</gene>
<dbReference type="EMBL" id="CP030840">
    <property type="protein sequence ID" value="AXC13549.1"/>
    <property type="molecule type" value="Genomic_DNA"/>
</dbReference>
<accession>A0A2Z5G3A6</accession>
<organism evidence="2 3">
    <name type="scientific">Acidisarcina polymorpha</name>
    <dbReference type="NCBI Taxonomy" id="2211140"/>
    <lineage>
        <taxon>Bacteria</taxon>
        <taxon>Pseudomonadati</taxon>
        <taxon>Acidobacteriota</taxon>
        <taxon>Terriglobia</taxon>
        <taxon>Terriglobales</taxon>
        <taxon>Acidobacteriaceae</taxon>
        <taxon>Acidisarcina</taxon>
    </lineage>
</organism>
<name>A0A2Z5G3A6_9BACT</name>
<reference evidence="2 3" key="1">
    <citation type="journal article" date="2018" name="Front. Microbiol.">
        <title>Hydrolytic Capabilities as a Key to Environmental Success: Chitinolytic and Cellulolytic Acidobacteria From Acidic Sub-arctic Soils and Boreal Peatlands.</title>
        <authorList>
            <person name="Belova S.E."/>
            <person name="Ravin N.V."/>
            <person name="Pankratov T.A."/>
            <person name="Rakitin A.L."/>
            <person name="Ivanova A.A."/>
            <person name="Beletsky A.V."/>
            <person name="Mardanov A.V."/>
            <person name="Sinninghe Damste J.S."/>
            <person name="Dedysh S.N."/>
        </authorList>
    </citation>
    <scope>NUCLEOTIDE SEQUENCE [LARGE SCALE GENOMIC DNA]</scope>
    <source>
        <strain evidence="2 3">SBC82</strain>
    </source>
</reference>
<evidence type="ECO:0000313" key="2">
    <source>
        <dbReference type="EMBL" id="AXC13549.1"/>
    </source>
</evidence>
<dbReference type="AlphaFoldDB" id="A0A2Z5G3A6"/>